<proteinExistence type="predicted"/>
<dbReference type="AlphaFoldDB" id="A0A517ZAV2"/>
<evidence type="ECO:0000313" key="2">
    <source>
        <dbReference type="Proteomes" id="UP000320496"/>
    </source>
</evidence>
<keyword evidence="2" id="KW-1185">Reference proteome</keyword>
<organism evidence="1 2">
    <name type="scientific">Maioricimonas rarisocia</name>
    <dbReference type="NCBI Taxonomy" id="2528026"/>
    <lineage>
        <taxon>Bacteria</taxon>
        <taxon>Pseudomonadati</taxon>
        <taxon>Planctomycetota</taxon>
        <taxon>Planctomycetia</taxon>
        <taxon>Planctomycetales</taxon>
        <taxon>Planctomycetaceae</taxon>
        <taxon>Maioricimonas</taxon>
    </lineage>
</organism>
<protein>
    <submittedName>
        <fullName evidence="1">Uncharacterized protein</fullName>
    </submittedName>
</protein>
<evidence type="ECO:0000313" key="1">
    <source>
        <dbReference type="EMBL" id="QDU39622.1"/>
    </source>
</evidence>
<accession>A0A517ZAV2</accession>
<dbReference type="EMBL" id="CP036275">
    <property type="protein sequence ID" value="QDU39622.1"/>
    <property type="molecule type" value="Genomic_DNA"/>
</dbReference>
<dbReference type="KEGG" id="mri:Mal4_39680"/>
<gene>
    <name evidence="1" type="ORF">Mal4_39680</name>
</gene>
<reference evidence="1 2" key="1">
    <citation type="submission" date="2019-02" db="EMBL/GenBank/DDBJ databases">
        <title>Deep-cultivation of Planctomycetes and their phenomic and genomic characterization uncovers novel biology.</title>
        <authorList>
            <person name="Wiegand S."/>
            <person name="Jogler M."/>
            <person name="Boedeker C."/>
            <person name="Pinto D."/>
            <person name="Vollmers J."/>
            <person name="Rivas-Marin E."/>
            <person name="Kohn T."/>
            <person name="Peeters S.H."/>
            <person name="Heuer A."/>
            <person name="Rast P."/>
            <person name="Oberbeckmann S."/>
            <person name="Bunk B."/>
            <person name="Jeske O."/>
            <person name="Meyerdierks A."/>
            <person name="Storesund J.E."/>
            <person name="Kallscheuer N."/>
            <person name="Luecker S."/>
            <person name="Lage O.M."/>
            <person name="Pohl T."/>
            <person name="Merkel B.J."/>
            <person name="Hornburger P."/>
            <person name="Mueller R.-W."/>
            <person name="Bruemmer F."/>
            <person name="Labrenz M."/>
            <person name="Spormann A.M."/>
            <person name="Op den Camp H."/>
            <person name="Overmann J."/>
            <person name="Amann R."/>
            <person name="Jetten M.S.M."/>
            <person name="Mascher T."/>
            <person name="Medema M.H."/>
            <person name="Devos D.P."/>
            <person name="Kaster A.-K."/>
            <person name="Ovreas L."/>
            <person name="Rohde M."/>
            <person name="Galperin M.Y."/>
            <person name="Jogler C."/>
        </authorList>
    </citation>
    <scope>NUCLEOTIDE SEQUENCE [LARGE SCALE GENOMIC DNA]</scope>
    <source>
        <strain evidence="1 2">Mal4</strain>
    </source>
</reference>
<dbReference type="Proteomes" id="UP000320496">
    <property type="component" value="Chromosome"/>
</dbReference>
<name>A0A517ZAV2_9PLAN</name>
<dbReference type="RefSeq" id="WP_145370788.1">
    <property type="nucleotide sequence ID" value="NZ_CP036275.1"/>
</dbReference>
<sequence>MAFFSNRRRKLQISQIVAIGRAGIDESAVASLEDEHLGNVARVVGTAKDKKAREDVSTLLPMLLSSSRKSRELAAAMPNAFKLRQLADVERERQQAATRVREMATSLFRQIAVAVSAQLPARVNADEKKCVQLIESLMKAGTAPESLVSEFAKAFRKNPAAYIDQPSLFFAHQASEIFPQIAASFNKSLPAGARLRRKECEALLGRLMASGVEPEKLVDQFVAAVQAAPRKYVDGLNLPSAADVAADIYRQLEPQFAKALPAGCSPLRKPCVEAFEKLVDSGTPPEQIVGVFMMLVKASPATYFTMPPPPKFDPVRFASSAPVSMNRSELR</sequence>